<dbReference type="AlphaFoldDB" id="A0AAN9HP55"/>
<comment type="caution">
    <text evidence="1">The sequence shown here is derived from an EMBL/GenBank/DDBJ whole genome shotgun (WGS) entry which is preliminary data.</text>
</comment>
<dbReference type="EMBL" id="JAYWIO010000008">
    <property type="protein sequence ID" value="KAK7244049.1"/>
    <property type="molecule type" value="Genomic_DNA"/>
</dbReference>
<sequence length="84" mass="9615">MMEGGCLVSFSGLKREINSDGKRSIKQPHHTLSSFSILSSTTFTDKESNVMPLSSSIKVRCFRWMRRCPLVIFRGELCSSYEEY</sequence>
<gene>
    <name evidence="1" type="ORF">RIF29_38867</name>
</gene>
<protein>
    <submittedName>
        <fullName evidence="1">Uncharacterized protein</fullName>
    </submittedName>
</protein>
<dbReference type="Proteomes" id="UP001372338">
    <property type="component" value="Unassembled WGS sequence"/>
</dbReference>
<proteinExistence type="predicted"/>
<evidence type="ECO:0000313" key="1">
    <source>
        <dbReference type="EMBL" id="KAK7244049.1"/>
    </source>
</evidence>
<name>A0AAN9HP55_CROPI</name>
<accession>A0AAN9HP55</accession>
<organism evidence="1 2">
    <name type="scientific">Crotalaria pallida</name>
    <name type="common">Smooth rattlebox</name>
    <name type="synonym">Crotalaria striata</name>
    <dbReference type="NCBI Taxonomy" id="3830"/>
    <lineage>
        <taxon>Eukaryota</taxon>
        <taxon>Viridiplantae</taxon>
        <taxon>Streptophyta</taxon>
        <taxon>Embryophyta</taxon>
        <taxon>Tracheophyta</taxon>
        <taxon>Spermatophyta</taxon>
        <taxon>Magnoliopsida</taxon>
        <taxon>eudicotyledons</taxon>
        <taxon>Gunneridae</taxon>
        <taxon>Pentapetalae</taxon>
        <taxon>rosids</taxon>
        <taxon>fabids</taxon>
        <taxon>Fabales</taxon>
        <taxon>Fabaceae</taxon>
        <taxon>Papilionoideae</taxon>
        <taxon>50 kb inversion clade</taxon>
        <taxon>genistoids sensu lato</taxon>
        <taxon>core genistoids</taxon>
        <taxon>Crotalarieae</taxon>
        <taxon>Crotalaria</taxon>
    </lineage>
</organism>
<evidence type="ECO:0000313" key="2">
    <source>
        <dbReference type="Proteomes" id="UP001372338"/>
    </source>
</evidence>
<keyword evidence="2" id="KW-1185">Reference proteome</keyword>
<reference evidence="1 2" key="1">
    <citation type="submission" date="2024-01" db="EMBL/GenBank/DDBJ databases">
        <title>The genomes of 5 underutilized Papilionoideae crops provide insights into root nodulation and disease resistanc.</title>
        <authorList>
            <person name="Yuan L."/>
        </authorList>
    </citation>
    <scope>NUCLEOTIDE SEQUENCE [LARGE SCALE GENOMIC DNA]</scope>
    <source>
        <strain evidence="1">ZHUSHIDOU_FW_LH</strain>
        <tissue evidence="1">Leaf</tissue>
    </source>
</reference>